<keyword evidence="3" id="KW-1185">Reference proteome</keyword>
<dbReference type="STRING" id="549789.NIES30_01140"/>
<protein>
    <recommendedName>
        <fullName evidence="4">Septum formation initiator</fullName>
    </recommendedName>
</protein>
<dbReference type="AlphaFoldDB" id="A0A1U7JAK6"/>
<organism evidence="2 3">
    <name type="scientific">Phormidium tenue NIES-30</name>
    <dbReference type="NCBI Taxonomy" id="549789"/>
    <lineage>
        <taxon>Bacteria</taxon>
        <taxon>Bacillati</taxon>
        <taxon>Cyanobacteriota</taxon>
        <taxon>Cyanophyceae</taxon>
        <taxon>Oscillatoriophycideae</taxon>
        <taxon>Oscillatoriales</taxon>
        <taxon>Oscillatoriaceae</taxon>
        <taxon>Phormidium</taxon>
    </lineage>
</organism>
<dbReference type="EMBL" id="MRCG01000001">
    <property type="protein sequence ID" value="OKH50730.1"/>
    <property type="molecule type" value="Genomic_DNA"/>
</dbReference>
<comment type="caution">
    <text evidence="2">The sequence shown here is derived from an EMBL/GenBank/DDBJ whole genome shotgun (WGS) entry which is preliminary data.</text>
</comment>
<evidence type="ECO:0000313" key="3">
    <source>
        <dbReference type="Proteomes" id="UP000185557"/>
    </source>
</evidence>
<gene>
    <name evidence="2" type="ORF">NIES30_01140</name>
</gene>
<accession>A0A1U7JAK6</accession>
<evidence type="ECO:0000256" key="1">
    <source>
        <dbReference type="SAM" id="Coils"/>
    </source>
</evidence>
<reference evidence="2 3" key="1">
    <citation type="submission" date="2016-11" db="EMBL/GenBank/DDBJ databases">
        <title>Draft Genome Sequences of Nine Cyanobacterial Strains from Diverse Habitats.</title>
        <authorList>
            <person name="Zhu T."/>
            <person name="Hou S."/>
            <person name="Lu X."/>
            <person name="Hess W.R."/>
        </authorList>
    </citation>
    <scope>NUCLEOTIDE SEQUENCE [LARGE SCALE GENOMIC DNA]</scope>
    <source>
        <strain evidence="2 3">NIES-30</strain>
    </source>
</reference>
<keyword evidence="1" id="KW-0175">Coiled coil</keyword>
<dbReference type="Proteomes" id="UP000185557">
    <property type="component" value="Unassembled WGS sequence"/>
</dbReference>
<feature type="coiled-coil region" evidence="1">
    <location>
        <begin position="52"/>
        <end position="79"/>
    </location>
</feature>
<evidence type="ECO:0008006" key="4">
    <source>
        <dbReference type="Google" id="ProtNLM"/>
    </source>
</evidence>
<sequence>MSPQRRRGQRRADPLRRLARHTPVFELSARLGVNGFLVLVSAVSLGRLVPYLQAQVQQLEVVRRDLDQAEVTHARLRADFDRYFDPAQSGRIIQEQTGYRTKSERQVVWTD</sequence>
<name>A0A1U7JAK6_9CYAN</name>
<evidence type="ECO:0000313" key="2">
    <source>
        <dbReference type="EMBL" id="OKH50730.1"/>
    </source>
</evidence>
<proteinExistence type="predicted"/>